<dbReference type="PROSITE" id="PS00622">
    <property type="entry name" value="HTH_LUXR_1"/>
    <property type="match status" value="1"/>
</dbReference>
<protein>
    <submittedName>
        <fullName evidence="5">DNA-binding response regulator</fullName>
    </submittedName>
</protein>
<gene>
    <name evidence="5" type="ORF">FGS76_01245</name>
</gene>
<dbReference type="Gene3D" id="3.40.50.2300">
    <property type="match status" value="1"/>
</dbReference>
<feature type="domain" description="HTH luxR-type" evidence="4">
    <location>
        <begin position="151"/>
        <end position="217"/>
    </location>
</feature>
<dbReference type="Proteomes" id="UP000739180">
    <property type="component" value="Unassembled WGS sequence"/>
</dbReference>
<dbReference type="Gene3D" id="1.10.10.10">
    <property type="entry name" value="Winged helix-like DNA-binding domain superfamily/Winged helix DNA-binding domain"/>
    <property type="match status" value="1"/>
</dbReference>
<evidence type="ECO:0000256" key="1">
    <source>
        <dbReference type="ARBA" id="ARBA00023015"/>
    </source>
</evidence>
<dbReference type="CDD" id="cd06170">
    <property type="entry name" value="LuxR_C_like"/>
    <property type="match status" value="1"/>
</dbReference>
<dbReference type="Pfam" id="PF00196">
    <property type="entry name" value="GerE"/>
    <property type="match status" value="1"/>
</dbReference>
<keyword evidence="2 5" id="KW-0238">DNA-binding</keyword>
<dbReference type="PROSITE" id="PS50043">
    <property type="entry name" value="HTH_LUXR_2"/>
    <property type="match status" value="1"/>
</dbReference>
<proteinExistence type="predicted"/>
<reference evidence="5 6" key="1">
    <citation type="submission" date="2019-05" db="EMBL/GenBank/DDBJ databases">
        <title>Genome of Alcanivorax gelatiniphagus, an oil degrading marine bacteria.</title>
        <authorList>
            <person name="Kwon K.K."/>
        </authorList>
    </citation>
    <scope>NUCLEOTIDE SEQUENCE [LARGE SCALE GENOMIC DNA]</scope>
    <source>
        <strain evidence="5 6">MEBiC 08158</strain>
    </source>
</reference>
<keyword evidence="1" id="KW-0805">Transcription regulation</keyword>
<evidence type="ECO:0000313" key="5">
    <source>
        <dbReference type="EMBL" id="TMW15023.1"/>
    </source>
</evidence>
<dbReference type="InterPro" id="IPR000792">
    <property type="entry name" value="Tscrpt_reg_LuxR_C"/>
</dbReference>
<comment type="caution">
    <text evidence="5">The sequence shown here is derived from an EMBL/GenBank/DDBJ whole genome shotgun (WGS) entry which is preliminary data.</text>
</comment>
<evidence type="ECO:0000256" key="2">
    <source>
        <dbReference type="ARBA" id="ARBA00023125"/>
    </source>
</evidence>
<sequence>MTAQSVTAQRVYVVGGQHLQNALLTEFLDKAAIPAIALKSVDQVNEADVGAVEQNLFLVDFHSVDVNQVITRLIDVDRRIENEILIGVFNVDHDDDLSRLAGLPMVNGGFQHDCPQDLLTKGIKAMFKGELWFPRKVLQQYLVKSRAFNKTFSRNEVNLTDREIEVLKVMATGAKNSEIAKVLNLSPHTIKTHIYNIFKKINASNRLQAVNWAQENL</sequence>
<evidence type="ECO:0000259" key="4">
    <source>
        <dbReference type="PROSITE" id="PS50043"/>
    </source>
</evidence>
<dbReference type="GO" id="GO:0003677">
    <property type="term" value="F:DNA binding"/>
    <property type="evidence" value="ECO:0007669"/>
    <property type="project" value="UniProtKB-KW"/>
</dbReference>
<dbReference type="PANTHER" id="PTHR44688:SF16">
    <property type="entry name" value="DNA-BINDING TRANSCRIPTIONAL ACTIVATOR DEVR_DOSR"/>
    <property type="match status" value="1"/>
</dbReference>
<dbReference type="InterPro" id="IPR016032">
    <property type="entry name" value="Sig_transdc_resp-reg_C-effctor"/>
</dbReference>
<dbReference type="PRINTS" id="PR00038">
    <property type="entry name" value="HTHLUXR"/>
</dbReference>
<keyword evidence="3" id="KW-0804">Transcription</keyword>
<organism evidence="5 6">
    <name type="scientific">Alloalcanivorax gelatiniphagus</name>
    <dbReference type="NCBI Taxonomy" id="1194167"/>
    <lineage>
        <taxon>Bacteria</taxon>
        <taxon>Pseudomonadati</taxon>
        <taxon>Pseudomonadota</taxon>
        <taxon>Gammaproteobacteria</taxon>
        <taxon>Oceanospirillales</taxon>
        <taxon>Alcanivoracaceae</taxon>
        <taxon>Alloalcanivorax</taxon>
    </lineage>
</organism>
<dbReference type="InterPro" id="IPR036388">
    <property type="entry name" value="WH-like_DNA-bd_sf"/>
</dbReference>
<name>A0ABY2XQI8_9GAMM</name>
<dbReference type="EMBL" id="VCQT01000008">
    <property type="protein sequence ID" value="TMW15023.1"/>
    <property type="molecule type" value="Genomic_DNA"/>
</dbReference>
<evidence type="ECO:0000313" key="6">
    <source>
        <dbReference type="Proteomes" id="UP000739180"/>
    </source>
</evidence>
<dbReference type="PANTHER" id="PTHR44688">
    <property type="entry name" value="DNA-BINDING TRANSCRIPTIONAL ACTIVATOR DEVR_DOSR"/>
    <property type="match status" value="1"/>
</dbReference>
<dbReference type="SMART" id="SM00421">
    <property type="entry name" value="HTH_LUXR"/>
    <property type="match status" value="1"/>
</dbReference>
<evidence type="ECO:0000256" key="3">
    <source>
        <dbReference type="ARBA" id="ARBA00023163"/>
    </source>
</evidence>
<accession>A0ABY2XQI8</accession>
<dbReference type="SUPFAM" id="SSF46894">
    <property type="entry name" value="C-terminal effector domain of the bipartite response regulators"/>
    <property type="match status" value="1"/>
</dbReference>
<keyword evidence="6" id="KW-1185">Reference proteome</keyword>